<comment type="caution">
    <text evidence="2">The sequence shown here is derived from an EMBL/GenBank/DDBJ whole genome shotgun (WGS) entry which is preliminary data.</text>
</comment>
<dbReference type="EMBL" id="VIWT01000001">
    <property type="protein sequence ID" value="TWG01271.1"/>
    <property type="molecule type" value="Genomic_DNA"/>
</dbReference>
<reference evidence="2 3" key="1">
    <citation type="submission" date="2019-06" db="EMBL/GenBank/DDBJ databases">
        <title>Sequencing the genomes of 1000 actinobacteria strains.</title>
        <authorList>
            <person name="Klenk H.-P."/>
        </authorList>
    </citation>
    <scope>NUCLEOTIDE SEQUENCE [LARGE SCALE GENOMIC DNA]</scope>
    <source>
        <strain evidence="2 3">DSM 44826</strain>
    </source>
</reference>
<dbReference type="AlphaFoldDB" id="A0A561UPJ7"/>
<evidence type="ECO:0000256" key="1">
    <source>
        <dbReference type="SAM" id="MobiDB-lite"/>
    </source>
</evidence>
<proteinExistence type="predicted"/>
<dbReference type="Proteomes" id="UP000317940">
    <property type="component" value="Unassembled WGS sequence"/>
</dbReference>
<evidence type="ECO:0000313" key="2">
    <source>
        <dbReference type="EMBL" id="TWG01271.1"/>
    </source>
</evidence>
<feature type="compositionally biased region" description="Gly residues" evidence="1">
    <location>
        <begin position="351"/>
        <end position="360"/>
    </location>
</feature>
<feature type="region of interest" description="Disordered" evidence="1">
    <location>
        <begin position="345"/>
        <end position="368"/>
    </location>
</feature>
<organism evidence="2 3">
    <name type="scientific">Kitasatospora viridis</name>
    <dbReference type="NCBI Taxonomy" id="281105"/>
    <lineage>
        <taxon>Bacteria</taxon>
        <taxon>Bacillati</taxon>
        <taxon>Actinomycetota</taxon>
        <taxon>Actinomycetes</taxon>
        <taxon>Kitasatosporales</taxon>
        <taxon>Streptomycetaceae</taxon>
        <taxon>Kitasatospora</taxon>
    </lineage>
</organism>
<dbReference type="OrthoDB" id="4319458at2"/>
<gene>
    <name evidence="2" type="ORF">FHX73_115163</name>
</gene>
<evidence type="ECO:0000313" key="3">
    <source>
        <dbReference type="Proteomes" id="UP000317940"/>
    </source>
</evidence>
<sequence length="412" mass="42459">MACGTVKELNAAQKVSAAFQKLGESKDLGIKLSLDVTPDQLTAYTKATGEKMDPKAVQALAGLSISVGLHADKPLKDVKALNAPAGSTPDPQAEAELKQLTADYLIADRTGAALLELRQVGGVTYLHGDLTAVAKLTGEDPDQMRKGLDEAGDQLGPIKDALNGGWVEFDPQTLKDFGAKAAAGASAAPGAPSAVPSVDPKTGQDAFNSLKNMLSGDFSFESLGKKDGADEIRVSLSVRKLAEDVLKAFKPVADKLPKEAAAGFPTSVPSDVPDKTVSAELAIKNGSLASATFDLAQLDSKAPSTSYLPLKLAFDQSAPAVQAPANATKLTEQDLEKAFTAMAGMRQSADGSGGAGGPGALPGTPAPTLTDAQVQELAQKTGEPADSIRAMNRLGFGYDDILAMAQDDNNQA</sequence>
<protein>
    <submittedName>
        <fullName evidence="2">Uncharacterized protein</fullName>
    </submittedName>
</protein>
<dbReference type="RefSeq" id="WP_145907364.1">
    <property type="nucleotide sequence ID" value="NZ_BAAAMZ010000030.1"/>
</dbReference>
<accession>A0A561UPJ7</accession>
<name>A0A561UPJ7_9ACTN</name>
<keyword evidence="3" id="KW-1185">Reference proteome</keyword>